<gene>
    <name evidence="1" type="ORF">EVOR1521_LOCUS4945</name>
</gene>
<dbReference type="AlphaFoldDB" id="A0AA36MQN3"/>
<protein>
    <recommendedName>
        <fullName evidence="3">Sulfotransferase</fullName>
    </recommendedName>
</protein>
<evidence type="ECO:0000313" key="1">
    <source>
        <dbReference type="EMBL" id="CAJ1375722.1"/>
    </source>
</evidence>
<sequence length="319" mass="36206">MRSIFRAASSIPNRNDEASMSGMVVAWWSLFFLAAAEFESEPSELDLSLLQRRLDVRDGKPLPLAWVHFPKCGSSLVNLLIHEPGFCQVDPDLFVSEDSLGDCFLQKFNTGCSQICDTKHLRCQPSVHECIGRQYAELQGHWVAMFRQPEQRLLSAYYDEFHNWSELRPVCKGLAPPKPALPVFAELFEGTVTYQLTGEGRDGDHMLPLLPELPARTRAMAEQAVRRVSGFAFVGIHEEWDLSICLFHAMFGTRCRALDFENVRPGINTAKLYNTTQLQGYRDELDGMVYQEALRIFKANLLKYNVSLDSCQRCFDAAL</sequence>
<evidence type="ECO:0000313" key="2">
    <source>
        <dbReference type="Proteomes" id="UP001178507"/>
    </source>
</evidence>
<dbReference type="InterPro" id="IPR027417">
    <property type="entry name" value="P-loop_NTPase"/>
</dbReference>
<keyword evidence="2" id="KW-1185">Reference proteome</keyword>
<accession>A0AA36MQN3</accession>
<name>A0AA36MQN3_9DINO</name>
<proteinExistence type="predicted"/>
<dbReference type="EMBL" id="CAUJNA010000336">
    <property type="protein sequence ID" value="CAJ1375722.1"/>
    <property type="molecule type" value="Genomic_DNA"/>
</dbReference>
<dbReference type="Proteomes" id="UP001178507">
    <property type="component" value="Unassembled WGS sequence"/>
</dbReference>
<comment type="caution">
    <text evidence="1">The sequence shown here is derived from an EMBL/GenBank/DDBJ whole genome shotgun (WGS) entry which is preliminary data.</text>
</comment>
<reference evidence="1" key="1">
    <citation type="submission" date="2023-08" db="EMBL/GenBank/DDBJ databases">
        <authorList>
            <person name="Chen Y."/>
            <person name="Shah S."/>
            <person name="Dougan E. K."/>
            <person name="Thang M."/>
            <person name="Chan C."/>
        </authorList>
    </citation>
    <scope>NUCLEOTIDE SEQUENCE</scope>
</reference>
<evidence type="ECO:0008006" key="3">
    <source>
        <dbReference type="Google" id="ProtNLM"/>
    </source>
</evidence>
<organism evidence="1 2">
    <name type="scientific">Effrenium voratum</name>
    <dbReference type="NCBI Taxonomy" id="2562239"/>
    <lineage>
        <taxon>Eukaryota</taxon>
        <taxon>Sar</taxon>
        <taxon>Alveolata</taxon>
        <taxon>Dinophyceae</taxon>
        <taxon>Suessiales</taxon>
        <taxon>Symbiodiniaceae</taxon>
        <taxon>Effrenium</taxon>
    </lineage>
</organism>
<dbReference type="Gene3D" id="3.40.50.300">
    <property type="entry name" value="P-loop containing nucleotide triphosphate hydrolases"/>
    <property type="match status" value="1"/>
</dbReference>